<feature type="region of interest" description="Disordered" evidence="1">
    <location>
        <begin position="471"/>
        <end position="588"/>
    </location>
</feature>
<evidence type="ECO:0000256" key="1">
    <source>
        <dbReference type="SAM" id="MobiDB-lite"/>
    </source>
</evidence>
<proteinExistence type="predicted"/>
<dbReference type="Pfam" id="PF05548">
    <property type="entry name" value="Peptidase_M11"/>
    <property type="match status" value="1"/>
</dbReference>
<feature type="domain" description="Peptidase M11 gametolysin" evidence="3">
    <location>
        <begin position="125"/>
        <end position="424"/>
    </location>
</feature>
<evidence type="ECO:0000313" key="5">
    <source>
        <dbReference type="Proteomes" id="UP001165090"/>
    </source>
</evidence>
<sequence>MFRKLLLAIFALFAASGVPCCKAAQSPPATTSNKVQIIGELINAVSDRGANQWFLRDVNGTTITLTGAYKVPDMGVDGAPIQGSVVQLACLFNATTGECLLDGSTSFNVMNPVKSPPVLTMVTLKLLVMIVDYPECGFPATITEDEVRSLYLGPNQDGEGGVAQKYEQCSNGQFVIDSEAFRAIRVPHKCSTPITSSCSYWAVEVLANAATKNIIGAGNFSAFTHYTYVLPPGLRPLCSWDGVALLPGRQTWLQTTPNGVYRWATVMQTALRNYGLWNAWRSGVEFGDNSTCMGRGEVCPNAAEISRLGWATAAVGGDQLDKDILLPGSAKTFILPATYLTGNYSYLRVVPDWLSTYDAIRGKNLYMAVRAAQNGDTALLSEFASKVNIHEVNATMDNSYPSSYLYNDRRVQFINATGNLSVLILNAYNLTVYGGSWVDVDTMRVHLCRFVNSPNECPPLSILEATNPANPVPSPSPVISLPPSTPLSPSPPPPLPPPPPRPRPPSPRPPRPSPPRPPSPRPSPPRRSPPPPPPRRSPPPNPPSPSPPRPRSPPPSLPPPPKIPPPRPSPSSPSTACPPVVGYSVTADTTHRGDDIGCDNISPASTAASQCNMDTSCRAFTTFTGRAGACIKNVSTPTATAPGVCLYTKTTTYCRLIPDYILTPGADMYKAEISCENITPTVAAQRCTESADCKAFNTYFDAGVGIPWACTQSGTGPLKDALGVCYYVKSNTTCPQVPGFTLAADQDHAGDDLTCDQTSLTDTISRCKSDYMCQGFSTLYSNLTTGALRGCTKSVTSPIISKAGSCLYTKVLWISIL</sequence>
<keyword evidence="2" id="KW-0732">Signal</keyword>
<keyword evidence="5" id="KW-1185">Reference proteome</keyword>
<name>A0ABQ5RRR4_9CHLO</name>
<dbReference type="EMBL" id="BSDZ01000005">
    <property type="protein sequence ID" value="GLI60271.1"/>
    <property type="molecule type" value="Genomic_DNA"/>
</dbReference>
<feature type="signal peptide" evidence="2">
    <location>
        <begin position="1"/>
        <end position="23"/>
    </location>
</feature>
<dbReference type="PRINTS" id="PR01217">
    <property type="entry name" value="PRICHEXTENSN"/>
</dbReference>
<reference evidence="4 5" key="1">
    <citation type="journal article" date="2023" name="IScience">
        <title>Expanded male sex-determining region conserved during the evolution of homothallism in the green alga Volvox.</title>
        <authorList>
            <person name="Yamamoto K."/>
            <person name="Matsuzaki R."/>
            <person name="Mahakham W."/>
            <person name="Heman W."/>
            <person name="Sekimoto H."/>
            <person name="Kawachi M."/>
            <person name="Minakuchi Y."/>
            <person name="Toyoda A."/>
            <person name="Nozaki H."/>
        </authorList>
    </citation>
    <scope>NUCLEOTIDE SEQUENCE [LARGE SCALE GENOMIC DNA]</scope>
    <source>
        <strain evidence="4 5">NIES-4468</strain>
    </source>
</reference>
<accession>A0ABQ5RRR4</accession>
<feature type="compositionally biased region" description="Pro residues" evidence="1">
    <location>
        <begin position="483"/>
        <end position="571"/>
    </location>
</feature>
<feature type="chain" id="PRO_5045401063" description="Peptidase M11 gametolysin domain-containing protein" evidence="2">
    <location>
        <begin position="24"/>
        <end position="817"/>
    </location>
</feature>
<organism evidence="4 5">
    <name type="scientific">Volvox africanus</name>
    <dbReference type="NCBI Taxonomy" id="51714"/>
    <lineage>
        <taxon>Eukaryota</taxon>
        <taxon>Viridiplantae</taxon>
        <taxon>Chlorophyta</taxon>
        <taxon>core chlorophytes</taxon>
        <taxon>Chlorophyceae</taxon>
        <taxon>CS clade</taxon>
        <taxon>Chlamydomonadales</taxon>
        <taxon>Volvocaceae</taxon>
        <taxon>Volvox</taxon>
    </lineage>
</organism>
<evidence type="ECO:0000256" key="2">
    <source>
        <dbReference type="SAM" id="SignalP"/>
    </source>
</evidence>
<gene>
    <name evidence="4" type="ORF">VaNZ11_002361</name>
</gene>
<comment type="caution">
    <text evidence="4">The sequence shown here is derived from an EMBL/GenBank/DDBJ whole genome shotgun (WGS) entry which is preliminary data.</text>
</comment>
<dbReference type="InterPro" id="IPR008752">
    <property type="entry name" value="Peptidase_M11"/>
</dbReference>
<dbReference type="PANTHER" id="PTHR24216:SF65">
    <property type="entry name" value="PAXILLIN-LIKE PROTEIN 1"/>
    <property type="match status" value="1"/>
</dbReference>
<evidence type="ECO:0000313" key="4">
    <source>
        <dbReference type="EMBL" id="GLI60271.1"/>
    </source>
</evidence>
<dbReference type="Proteomes" id="UP001165090">
    <property type="component" value="Unassembled WGS sequence"/>
</dbReference>
<dbReference type="PANTHER" id="PTHR24216">
    <property type="entry name" value="PAXILLIN-RELATED"/>
    <property type="match status" value="1"/>
</dbReference>
<protein>
    <recommendedName>
        <fullName evidence="3">Peptidase M11 gametolysin domain-containing protein</fullName>
    </recommendedName>
</protein>
<evidence type="ECO:0000259" key="3">
    <source>
        <dbReference type="Pfam" id="PF05548"/>
    </source>
</evidence>